<reference evidence="2 3" key="1">
    <citation type="journal article" date="2007" name="Science">
        <title>Sea anemone genome reveals ancestral eumetazoan gene repertoire and genomic organization.</title>
        <authorList>
            <person name="Putnam N.H."/>
            <person name="Srivastava M."/>
            <person name="Hellsten U."/>
            <person name="Dirks B."/>
            <person name="Chapman J."/>
            <person name="Salamov A."/>
            <person name="Terry A."/>
            <person name="Shapiro H."/>
            <person name="Lindquist E."/>
            <person name="Kapitonov V.V."/>
            <person name="Jurka J."/>
            <person name="Genikhovich G."/>
            <person name="Grigoriev I.V."/>
            <person name="Lucas S.M."/>
            <person name="Steele R.E."/>
            <person name="Finnerty J.R."/>
            <person name="Technau U."/>
            <person name="Martindale M.Q."/>
            <person name="Rokhsar D.S."/>
        </authorList>
    </citation>
    <scope>NUCLEOTIDE SEQUENCE [LARGE SCALE GENOMIC DNA]</scope>
    <source>
        <strain evidence="3">CH2 X CH6</strain>
    </source>
</reference>
<feature type="region of interest" description="Disordered" evidence="1">
    <location>
        <begin position="323"/>
        <end position="664"/>
    </location>
</feature>
<proteinExistence type="predicted"/>
<feature type="region of interest" description="Disordered" evidence="1">
    <location>
        <begin position="69"/>
        <end position="296"/>
    </location>
</feature>
<protein>
    <submittedName>
        <fullName evidence="2">Uncharacterized protein</fullName>
    </submittedName>
</protein>
<accession>A7SJY1</accession>
<evidence type="ECO:0000313" key="2">
    <source>
        <dbReference type="EMBL" id="EDO35975.1"/>
    </source>
</evidence>
<feature type="compositionally biased region" description="Polar residues" evidence="1">
    <location>
        <begin position="601"/>
        <end position="615"/>
    </location>
</feature>
<name>A7SJY1_NEMVE</name>
<feature type="compositionally biased region" description="Basic and acidic residues" evidence="1">
    <location>
        <begin position="433"/>
        <end position="452"/>
    </location>
</feature>
<feature type="compositionally biased region" description="Polar residues" evidence="1">
    <location>
        <begin position="161"/>
        <end position="189"/>
    </location>
</feature>
<feature type="compositionally biased region" description="Polar residues" evidence="1">
    <location>
        <begin position="400"/>
        <end position="411"/>
    </location>
</feature>
<dbReference type="AlphaFoldDB" id="A7SJY1"/>
<keyword evidence="3" id="KW-1185">Reference proteome</keyword>
<dbReference type="HOGENOM" id="CLU_413517_0_0_1"/>
<feature type="compositionally biased region" description="Basic and acidic residues" evidence="1">
    <location>
        <begin position="563"/>
        <end position="575"/>
    </location>
</feature>
<dbReference type="EMBL" id="DS469682">
    <property type="protein sequence ID" value="EDO35975.1"/>
    <property type="molecule type" value="Genomic_DNA"/>
</dbReference>
<evidence type="ECO:0000256" key="1">
    <source>
        <dbReference type="SAM" id="MobiDB-lite"/>
    </source>
</evidence>
<dbReference type="Proteomes" id="UP000001593">
    <property type="component" value="Unassembled WGS sequence"/>
</dbReference>
<feature type="compositionally biased region" description="Polar residues" evidence="1">
    <location>
        <begin position="238"/>
        <end position="257"/>
    </location>
</feature>
<organism evidence="2 3">
    <name type="scientific">Nematostella vectensis</name>
    <name type="common">Starlet sea anemone</name>
    <dbReference type="NCBI Taxonomy" id="45351"/>
    <lineage>
        <taxon>Eukaryota</taxon>
        <taxon>Metazoa</taxon>
        <taxon>Cnidaria</taxon>
        <taxon>Anthozoa</taxon>
        <taxon>Hexacorallia</taxon>
        <taxon>Actiniaria</taxon>
        <taxon>Edwardsiidae</taxon>
        <taxon>Nematostella</taxon>
    </lineage>
</organism>
<sequence>MGRNIDHILTIASIITNCRVEDVPDCFRTRLYNGEDLYEIEVTKFPPGKSEGYVVVSTKLQNRRLENQTRWDKGRPPGGEIATARITNGKGAKRGESPTSPSLSKTPCEPSTCISCGTPLVPDTGNRRLPTAKDLYGASSPAKNPGPTTGRFSKDAIGGDSTPSPSLSTAPCEPSTSSSCGTPVVSGTGNRRLPTVKRLYGARSYAKDSGPPAERSLKGAKGGDGTPSPSLSKAPCEPSTSSSCGTPVVSGTGNRRLQTAKDLYGARSPAKDPGPAAGSSSKPVDGKGSSKKPKNNLFLSFSIFGKRLEFRWKKPWKRHAKIYDVTSGNCQQSEDAKAGEGGAKMNDRSGKDSEGAQEAVVTQQKGTDEGKRACVNPSGGESSAHKSERKKKTPKKNKNQLDSENSNTGNVENEKKGTKDKTKKKSKNNSKNIGEEDGREKPKETRIEKTDVTIDNNKKRKGERRQGAVAPPLPPLPTQGAVTTPLPPLPSRSTIGPLPPITSSASKRILPPLPSKDLKRSLPPLPPKDFSRPLPPLNSGAAIKPLPPLSSKAATKTLPQPPGKDDLRAGVKEMENSSEINRVGPAVEQNTCRGILEQKRGSTQAHDTSPKSFHQSPRPRRNTIAEEEDPFKEKMRKRWKVKRRQTVSIMPVSAEPSVPGRAWE</sequence>
<evidence type="ECO:0000313" key="3">
    <source>
        <dbReference type="Proteomes" id="UP000001593"/>
    </source>
</evidence>
<feature type="compositionally biased region" description="Basic and acidic residues" evidence="1">
    <location>
        <begin position="345"/>
        <end position="354"/>
    </location>
</feature>
<feature type="compositionally biased region" description="Basic residues" evidence="1">
    <location>
        <begin position="634"/>
        <end position="645"/>
    </location>
</feature>
<dbReference type="InParanoid" id="A7SJY1"/>
<dbReference type="KEGG" id="nve:5507384"/>
<gene>
    <name evidence="2" type="ORF">NEMVEDRAFT_v1g213430</name>
</gene>
<feature type="compositionally biased region" description="Basic residues" evidence="1">
    <location>
        <begin position="387"/>
        <end position="398"/>
    </location>
</feature>